<protein>
    <submittedName>
        <fullName evidence="2">Uncharacterized protein</fullName>
    </submittedName>
</protein>
<accession>A0A1Z5SSN8</accession>
<dbReference type="OrthoDB" id="3834810at2759"/>
<reference evidence="2 3" key="1">
    <citation type="submission" date="2017-01" db="EMBL/GenBank/DDBJ databases">
        <title>The recent genome duplication of the halophilic yeast Hortaea werneckii: insights from long-read sequencing.</title>
        <authorList>
            <person name="Sinha S."/>
            <person name="Flibotte S."/>
            <person name="Neira M."/>
            <person name="Lenassi M."/>
            <person name="Gostincar C."/>
            <person name="Stajich J.E."/>
            <person name="Nislow C.E."/>
        </authorList>
    </citation>
    <scope>NUCLEOTIDE SEQUENCE [LARGE SCALE GENOMIC DNA]</scope>
    <source>
        <strain evidence="2 3">EXF-2000</strain>
    </source>
</reference>
<organism evidence="2 3">
    <name type="scientific">Hortaea werneckii EXF-2000</name>
    <dbReference type="NCBI Taxonomy" id="1157616"/>
    <lineage>
        <taxon>Eukaryota</taxon>
        <taxon>Fungi</taxon>
        <taxon>Dikarya</taxon>
        <taxon>Ascomycota</taxon>
        <taxon>Pezizomycotina</taxon>
        <taxon>Dothideomycetes</taxon>
        <taxon>Dothideomycetidae</taxon>
        <taxon>Mycosphaerellales</taxon>
        <taxon>Teratosphaeriaceae</taxon>
        <taxon>Hortaea</taxon>
    </lineage>
</organism>
<keyword evidence="1" id="KW-0812">Transmembrane</keyword>
<dbReference type="InParanoid" id="A0A1Z5SSN8"/>
<dbReference type="VEuPathDB" id="FungiDB:BTJ68_13527"/>
<dbReference type="Proteomes" id="UP000194280">
    <property type="component" value="Unassembled WGS sequence"/>
</dbReference>
<gene>
    <name evidence="2" type="ORF">BTJ68_13527</name>
</gene>
<keyword evidence="1" id="KW-0472">Membrane</keyword>
<keyword evidence="3" id="KW-1185">Reference proteome</keyword>
<dbReference type="AlphaFoldDB" id="A0A1Z5SSN8"/>
<feature type="transmembrane region" description="Helical" evidence="1">
    <location>
        <begin position="48"/>
        <end position="69"/>
    </location>
</feature>
<name>A0A1Z5SSN8_HORWE</name>
<dbReference type="EMBL" id="MUNK01000272">
    <property type="protein sequence ID" value="OTA23853.1"/>
    <property type="molecule type" value="Genomic_DNA"/>
</dbReference>
<evidence type="ECO:0000256" key="1">
    <source>
        <dbReference type="SAM" id="Phobius"/>
    </source>
</evidence>
<sequence>MPSSPGPLPFSKPALLTIRSPLSPHCFDLPRREPPSLPRIQHHTHKDMVTFIRTVSVSMLAFVTIFAAVPVENDTIASITFVPTPTSPLAYVKYNPALQTVTMPADATASIFCYDECFAVGRHWTELAMQWMCDVFSGRTLELGIPLRSNWHYDPDSAKAQGNISMSFEVAGEGCTKSSVPNYAQCVSTLLLLVDK</sequence>
<proteinExistence type="predicted"/>
<keyword evidence="1" id="KW-1133">Transmembrane helix</keyword>
<evidence type="ECO:0000313" key="3">
    <source>
        <dbReference type="Proteomes" id="UP000194280"/>
    </source>
</evidence>
<evidence type="ECO:0000313" key="2">
    <source>
        <dbReference type="EMBL" id="OTA23853.1"/>
    </source>
</evidence>
<comment type="caution">
    <text evidence="2">The sequence shown here is derived from an EMBL/GenBank/DDBJ whole genome shotgun (WGS) entry which is preliminary data.</text>
</comment>